<keyword evidence="1" id="KW-1185">Reference proteome</keyword>
<dbReference type="GeneID" id="107006195"/>
<dbReference type="Gene3D" id="3.30.420.10">
    <property type="entry name" value="Ribonuclease H-like superfamily/Ribonuclease H"/>
    <property type="match status" value="1"/>
</dbReference>
<reference evidence="1" key="1">
    <citation type="journal article" date="2014" name="Nat. Genet.">
        <title>The genome of the stress-tolerant wild tomato species Solanum pennellii.</title>
        <authorList>
            <person name="Bolger A."/>
            <person name="Scossa F."/>
            <person name="Bolger M.E."/>
            <person name="Lanz C."/>
            <person name="Maumus F."/>
            <person name="Tohge T."/>
            <person name="Quesneville H."/>
            <person name="Alseekh S."/>
            <person name="Sorensen I."/>
            <person name="Lichtenstein G."/>
            <person name="Fich E.A."/>
            <person name="Conte M."/>
            <person name="Keller H."/>
            <person name="Schneeberger K."/>
            <person name="Schwacke R."/>
            <person name="Ofner I."/>
            <person name="Vrebalov J."/>
            <person name="Xu Y."/>
            <person name="Osorio S."/>
            <person name="Aflitos S.A."/>
            <person name="Schijlen E."/>
            <person name="Jimenez-Gomez J.M."/>
            <person name="Ryngajllo M."/>
            <person name="Kimura S."/>
            <person name="Kumar R."/>
            <person name="Koenig D."/>
            <person name="Headland L.R."/>
            <person name="Maloof J.N."/>
            <person name="Sinha N."/>
            <person name="van Ham R.C."/>
            <person name="Lankhorst R.K."/>
            <person name="Mao L."/>
            <person name="Vogel A."/>
            <person name="Arsova B."/>
            <person name="Panstruga R."/>
            <person name="Fei Z."/>
            <person name="Rose J.K."/>
            <person name="Zamir D."/>
            <person name="Carrari F."/>
            <person name="Giovannoni J.J."/>
            <person name="Weigel D."/>
            <person name="Usadel B."/>
            <person name="Fernie A.R."/>
        </authorList>
    </citation>
    <scope>NUCLEOTIDE SEQUENCE [LARGE SCALE GENOMIC DNA]</scope>
    <source>
        <strain evidence="1">cv. LA0716</strain>
    </source>
</reference>
<dbReference type="RefSeq" id="XP_015060296.1">
    <property type="nucleotide sequence ID" value="XM_015204810.1"/>
</dbReference>
<accession>A0ABM1FQN9</accession>
<evidence type="ECO:0000313" key="1">
    <source>
        <dbReference type="Proteomes" id="UP000694930"/>
    </source>
</evidence>
<dbReference type="Proteomes" id="UP000694930">
    <property type="component" value="Chromosome 12"/>
</dbReference>
<gene>
    <name evidence="2" type="primary">LOC107006195</name>
</gene>
<evidence type="ECO:0000313" key="2">
    <source>
        <dbReference type="RefSeq" id="XP_015060296.1"/>
    </source>
</evidence>
<proteinExistence type="predicted"/>
<name>A0ABM1FQN9_SOLPN</name>
<organism evidence="1 2">
    <name type="scientific">Solanum pennellii</name>
    <name type="common">Tomato</name>
    <name type="synonym">Lycopersicon pennellii</name>
    <dbReference type="NCBI Taxonomy" id="28526"/>
    <lineage>
        <taxon>Eukaryota</taxon>
        <taxon>Viridiplantae</taxon>
        <taxon>Streptophyta</taxon>
        <taxon>Embryophyta</taxon>
        <taxon>Tracheophyta</taxon>
        <taxon>Spermatophyta</taxon>
        <taxon>Magnoliopsida</taxon>
        <taxon>eudicotyledons</taxon>
        <taxon>Gunneridae</taxon>
        <taxon>Pentapetalae</taxon>
        <taxon>asterids</taxon>
        <taxon>lamiids</taxon>
        <taxon>Solanales</taxon>
        <taxon>Solanaceae</taxon>
        <taxon>Solanoideae</taxon>
        <taxon>Solaneae</taxon>
        <taxon>Solanum</taxon>
        <taxon>Solanum subgen. Lycopersicon</taxon>
    </lineage>
</organism>
<sequence>MTTHRSHQWMQWLHQVEWWYNTNYHTGLVCSPFGARYGYSPPQLSMGPLLDSVVPAAEDLVMKRQQMQQIIKDNLCKAQERMKHCDGLHRSEREFRVGDLTYLKLQPYRQSSISLRKNLKLSSKYYGPYKILA</sequence>
<protein>
    <submittedName>
        <fullName evidence="2">Uncharacterized protein LOC107006195</fullName>
    </submittedName>
</protein>
<reference evidence="2" key="2">
    <citation type="submission" date="2025-08" db="UniProtKB">
        <authorList>
            <consortium name="RefSeq"/>
        </authorList>
    </citation>
    <scope>IDENTIFICATION</scope>
</reference>
<dbReference type="InterPro" id="IPR036397">
    <property type="entry name" value="RNaseH_sf"/>
</dbReference>